<feature type="binding site" evidence="5">
    <location>
        <begin position="12"/>
        <end position="19"/>
    </location>
    <ligand>
        <name>substrate</name>
    </ligand>
</feature>
<feature type="binding site" evidence="5">
    <location>
        <position position="64"/>
    </location>
    <ligand>
        <name>substrate</name>
    </ligand>
</feature>
<dbReference type="EMBL" id="WHPC01000015">
    <property type="protein sequence ID" value="MPV36605.1"/>
    <property type="molecule type" value="Genomic_DNA"/>
</dbReference>
<feature type="binding site" evidence="5">
    <location>
        <position position="101"/>
    </location>
    <ligand>
        <name>substrate</name>
    </ligand>
</feature>
<dbReference type="Pfam" id="PF00300">
    <property type="entry name" value="His_Phos_1"/>
    <property type="match status" value="1"/>
</dbReference>
<dbReference type="GO" id="GO:0004619">
    <property type="term" value="F:phosphoglycerate mutase activity"/>
    <property type="evidence" value="ECO:0007669"/>
    <property type="project" value="UniProtKB-EC"/>
</dbReference>
<protein>
    <recommendedName>
        <fullName evidence="7">2,3-bisphosphoglycerate-dependent phosphoglycerate mutase</fullName>
        <ecNumber evidence="7">5.4.2.11</ecNumber>
    </recommendedName>
</protein>
<feature type="binding site" evidence="5">
    <location>
        <begin position="117"/>
        <end position="118"/>
    </location>
    <ligand>
        <name>substrate</name>
    </ligand>
</feature>
<reference evidence="8 9" key="1">
    <citation type="submission" date="2019-10" db="EMBL/GenBank/DDBJ databases">
        <title>Georgenia wutianyii sp. nov. and Georgenia yuyongxinii sp. nov. isolated from plateau pika (Ochotona curzoniae) in the Qinghai-Tibet plateau of China.</title>
        <authorList>
            <person name="Tian Z."/>
        </authorList>
    </citation>
    <scope>NUCLEOTIDE SEQUENCE [LARGE SCALE GENOMIC DNA]</scope>
    <source>
        <strain evidence="8 9">JCM 19765</strain>
    </source>
</reference>
<feature type="binding site" evidence="5">
    <location>
        <begin position="90"/>
        <end position="93"/>
    </location>
    <ligand>
        <name>substrate</name>
    </ligand>
</feature>
<dbReference type="AlphaFoldDB" id="A0A6N7EJ69"/>
<comment type="catalytic activity">
    <reaction evidence="7">
        <text>(2R)-2-phosphoglycerate = (2R)-3-phosphoglycerate</text>
        <dbReference type="Rhea" id="RHEA:15901"/>
        <dbReference type="ChEBI" id="CHEBI:58272"/>
        <dbReference type="ChEBI" id="CHEBI:58289"/>
        <dbReference type="EC" id="5.4.2.11"/>
    </reaction>
</comment>
<dbReference type="SMART" id="SM00855">
    <property type="entry name" value="PGAM"/>
    <property type="match status" value="1"/>
</dbReference>
<accession>A0A6N7EJ69</accession>
<comment type="caution">
    <text evidence="8">The sequence shown here is derived from an EMBL/GenBank/DDBJ whole genome shotgun (WGS) entry which is preliminary data.</text>
</comment>
<dbReference type="InterPro" id="IPR005952">
    <property type="entry name" value="Phosphogly_mut1"/>
</dbReference>
<name>A0A6N7EJ69_9MICO</name>
<keyword evidence="2" id="KW-0324">Glycolysis</keyword>
<dbReference type="RefSeq" id="WP_152194183.1">
    <property type="nucleotide sequence ID" value="NZ_VUKD01000001.1"/>
</dbReference>
<evidence type="ECO:0000313" key="8">
    <source>
        <dbReference type="EMBL" id="MPV36605.1"/>
    </source>
</evidence>
<keyword evidence="3 8" id="KW-0413">Isomerase</keyword>
<gene>
    <name evidence="8" type="ORF">GB881_05970</name>
</gene>
<dbReference type="Gene3D" id="3.40.50.1240">
    <property type="entry name" value="Phosphoglycerate mutase-like"/>
    <property type="match status" value="1"/>
</dbReference>
<keyword evidence="9" id="KW-1185">Reference proteome</keyword>
<comment type="function">
    <text evidence="7">Catalyzes the interconversion of 2-phosphoglycerate and 3-phosphoglycerate.</text>
</comment>
<evidence type="ECO:0000256" key="7">
    <source>
        <dbReference type="RuleBase" id="RU004512"/>
    </source>
</evidence>
<organism evidence="8 9">
    <name type="scientific">Georgenia subflava</name>
    <dbReference type="NCBI Taxonomy" id="1622177"/>
    <lineage>
        <taxon>Bacteria</taxon>
        <taxon>Bacillati</taxon>
        <taxon>Actinomycetota</taxon>
        <taxon>Actinomycetes</taxon>
        <taxon>Micrococcales</taxon>
        <taxon>Bogoriellaceae</taxon>
        <taxon>Georgenia</taxon>
    </lineage>
</organism>
<comment type="pathway">
    <text evidence="7">Carbohydrate degradation; glycolysis; pyruvate from D-glyceraldehyde 3-phosphate: step 3/5.</text>
</comment>
<proteinExistence type="inferred from homology"/>
<evidence type="ECO:0000256" key="3">
    <source>
        <dbReference type="ARBA" id="ARBA00023235"/>
    </source>
</evidence>
<evidence type="ECO:0000256" key="1">
    <source>
        <dbReference type="ARBA" id="ARBA00006717"/>
    </source>
</evidence>
<feature type="active site" description="Tele-phosphohistidine intermediate" evidence="4">
    <location>
        <position position="13"/>
    </location>
</feature>
<dbReference type="CDD" id="cd07067">
    <property type="entry name" value="HP_PGM_like"/>
    <property type="match status" value="1"/>
</dbReference>
<feature type="active site" description="Proton donor/acceptor" evidence="4">
    <location>
        <position position="90"/>
    </location>
</feature>
<evidence type="ECO:0000256" key="4">
    <source>
        <dbReference type="PIRSR" id="PIRSR613078-1"/>
    </source>
</evidence>
<dbReference type="Proteomes" id="UP000437709">
    <property type="component" value="Unassembled WGS sequence"/>
</dbReference>
<evidence type="ECO:0000256" key="6">
    <source>
        <dbReference type="PIRSR" id="PIRSR613078-3"/>
    </source>
</evidence>
<evidence type="ECO:0000256" key="5">
    <source>
        <dbReference type="PIRSR" id="PIRSR613078-2"/>
    </source>
</evidence>
<dbReference type="InterPro" id="IPR013078">
    <property type="entry name" value="His_Pase_superF_clade-1"/>
</dbReference>
<feature type="site" description="Transition state stabilizer" evidence="6">
    <location>
        <position position="184"/>
    </location>
</feature>
<dbReference type="InterPro" id="IPR029033">
    <property type="entry name" value="His_PPase_superfam"/>
</dbReference>
<dbReference type="GO" id="GO:0006096">
    <property type="term" value="P:glycolytic process"/>
    <property type="evidence" value="ECO:0007669"/>
    <property type="project" value="UniProtKB-UniPathway"/>
</dbReference>
<evidence type="ECO:0000256" key="2">
    <source>
        <dbReference type="ARBA" id="ARBA00023152"/>
    </source>
</evidence>
<evidence type="ECO:0000313" key="9">
    <source>
        <dbReference type="Proteomes" id="UP000437709"/>
    </source>
</evidence>
<dbReference type="NCBIfam" id="TIGR01258">
    <property type="entry name" value="pgm_1"/>
    <property type="match status" value="1"/>
</dbReference>
<dbReference type="PANTHER" id="PTHR11931">
    <property type="entry name" value="PHOSPHOGLYCERATE MUTASE"/>
    <property type="match status" value="1"/>
</dbReference>
<sequence length="253" mass="27633">MSGSLGTLVLVRHGESVGNARELFSGVLDVDLTPAGEEACHHAGQRLVESGWRPDVIVTSELVRGWRTAQLVAGSLGTSAPVRRTWRLNERSYGALSGHLKSDILAAHGREQFLHWRRSLEGRPPALDPAVVALWRTLSPFDRLPAEALAATESLADVVERIHPWLADLEAHLRAGRHVLVVAHGNSLRALCALLDDLTGAELRSLNLPNARPLLYRMVDDGARLRPRERGGRYLDPELARAEALLIAHQGGT</sequence>
<dbReference type="EC" id="5.4.2.11" evidence="7"/>
<feature type="binding site" evidence="5">
    <location>
        <begin position="185"/>
        <end position="186"/>
    </location>
    <ligand>
        <name>substrate</name>
    </ligand>
</feature>
<dbReference type="UniPathway" id="UPA00109">
    <property type="reaction ID" value="UER00186"/>
</dbReference>
<dbReference type="SUPFAM" id="SSF53254">
    <property type="entry name" value="Phosphoglycerate mutase-like"/>
    <property type="match status" value="1"/>
</dbReference>
<dbReference type="InterPro" id="IPR001345">
    <property type="entry name" value="PG/BPGM_mutase_AS"/>
</dbReference>
<dbReference type="PROSITE" id="PS00175">
    <property type="entry name" value="PG_MUTASE"/>
    <property type="match status" value="1"/>
</dbReference>
<comment type="similarity">
    <text evidence="1">Belongs to the phosphoglycerate mutase family. BPG-dependent PGAM subfamily.</text>
</comment>